<feature type="compositionally biased region" description="Basic and acidic residues" evidence="1">
    <location>
        <begin position="64"/>
        <end position="74"/>
    </location>
</feature>
<dbReference type="Proteomes" id="UP000823388">
    <property type="component" value="Chromosome 1N"/>
</dbReference>
<sequence length="103" mass="10425">MRLPIPTGWPSPEARPLHLPTAPAGTEAQQQQRPGGGRTLTAAGETARHSSARLGSVGSRSSGHRADGEVESRGEGVLSGGLRVATAARLEASDGRSGAALHA</sequence>
<proteinExistence type="predicted"/>
<accession>A0A8T0WNU4</accession>
<protein>
    <submittedName>
        <fullName evidence="2">Uncharacterized protein</fullName>
    </submittedName>
</protein>
<feature type="region of interest" description="Disordered" evidence="1">
    <location>
        <begin position="1"/>
        <end position="103"/>
    </location>
</feature>
<evidence type="ECO:0000313" key="2">
    <source>
        <dbReference type="EMBL" id="KAG2651281.1"/>
    </source>
</evidence>
<evidence type="ECO:0000256" key="1">
    <source>
        <dbReference type="SAM" id="MobiDB-lite"/>
    </source>
</evidence>
<comment type="caution">
    <text evidence="2">The sequence shown here is derived from an EMBL/GenBank/DDBJ whole genome shotgun (WGS) entry which is preliminary data.</text>
</comment>
<keyword evidence="3" id="KW-1185">Reference proteome</keyword>
<gene>
    <name evidence="2" type="ORF">PVAP13_1NG257538</name>
</gene>
<reference evidence="2" key="1">
    <citation type="submission" date="2020-05" db="EMBL/GenBank/DDBJ databases">
        <title>WGS assembly of Panicum virgatum.</title>
        <authorList>
            <person name="Lovell J.T."/>
            <person name="Jenkins J."/>
            <person name="Shu S."/>
            <person name="Juenger T.E."/>
            <person name="Schmutz J."/>
        </authorList>
    </citation>
    <scope>NUCLEOTIDE SEQUENCE</scope>
    <source>
        <strain evidence="2">AP13</strain>
    </source>
</reference>
<evidence type="ECO:0000313" key="3">
    <source>
        <dbReference type="Proteomes" id="UP000823388"/>
    </source>
</evidence>
<organism evidence="2 3">
    <name type="scientific">Panicum virgatum</name>
    <name type="common">Blackwell switchgrass</name>
    <dbReference type="NCBI Taxonomy" id="38727"/>
    <lineage>
        <taxon>Eukaryota</taxon>
        <taxon>Viridiplantae</taxon>
        <taxon>Streptophyta</taxon>
        <taxon>Embryophyta</taxon>
        <taxon>Tracheophyta</taxon>
        <taxon>Spermatophyta</taxon>
        <taxon>Magnoliopsida</taxon>
        <taxon>Liliopsida</taxon>
        <taxon>Poales</taxon>
        <taxon>Poaceae</taxon>
        <taxon>PACMAD clade</taxon>
        <taxon>Panicoideae</taxon>
        <taxon>Panicodae</taxon>
        <taxon>Paniceae</taxon>
        <taxon>Panicinae</taxon>
        <taxon>Panicum</taxon>
        <taxon>Panicum sect. Hiantes</taxon>
    </lineage>
</organism>
<dbReference type="AlphaFoldDB" id="A0A8T0WNU4"/>
<dbReference type="EMBL" id="CM029038">
    <property type="protein sequence ID" value="KAG2651281.1"/>
    <property type="molecule type" value="Genomic_DNA"/>
</dbReference>
<name>A0A8T0WNU4_PANVG</name>